<dbReference type="PANTHER" id="PTHR40787:SF3">
    <property type="entry name" value="PROTEIN TRANSPORT PROTEIN SEC39"/>
    <property type="match status" value="1"/>
</dbReference>
<accession>A0A9Q8SW60</accession>
<sequence>MEESAAVWQILSYQKVLDSNSTSAGTSTWHSIHSAPQARYLLWYLMTKAKCMHPKSPTEHASGSWTLMPVPVPTCTCACTCRLVQRSDIPTSTGYASDPCRMSLVLSPPKLVLLAVHLAIHADIESLAFLASRHATVLRKDLVLRVLLTYLPETVSSTDYLSFLEELSTGEFIDREAENIDHSIVENLSDEDAARKVRKLHLLPLARKDITVETDDDPLTLFLLHRAHRVDEEAGLLNQLPELLGPFIQYAPGIRVWMVSTLLPLLRRNYEYYPTESVPYTLAEFQSLPDGAAVDALLSQTGAQPKDYNLIGRDLRGMLVPWLHDDARWKRLDKTESTEEGIYSAGWERFLEWLLSKSSSSWRVAVAAVEQWGGAVDVDLGEHDVVWLSEQQQQHLDRRYARGIMACAYLVPEASVEALEGAHQMLRKVMDLLGQDDMMSLREGTDTLSAVAYLEGDGILNHKNTAFMRDDLLKDSNPLTKPSRKSTHLLHGLILSAFILTQCGLPCTIKRAGDLAFIQDERDQKAEVVQLIHTLAENAPKNDETYWVKRRKEVLWLRDWGIAPTPEGKVMGIFAKVKPEVIETEILRALLSSTRYSLARSLYEDATDKPLSPQIVQETVVAAALNAYDNASNPSRARGGLKKCDEIINAFPQTIHKSLPERRRIDSLLKATHALSEYRLVLRQGEPFSPIVLRVHSDPVSIIGKVLEQNPKSYTRIHDLLDVGTNMVRAGLVDRNNKVAAATAQAEENGQQIDAATQRITAMCIEAALKEDDFETAYSYIVNRLSGGVDASMGSTVKVDDDWSWRAALQAGQYIRSARTVRPTHLGNASGNPDIRHLEQRIDCLATALRIAPPSQLQEILKTFRRCEEQLDSAIKEDAAREEDLGTAEHSVMPGGFDAAPAAVRSHRSSGERQVHPSAAVASKAGDDAPMSLFDLSRATARAATRNFTALSTLQQSAGGGAAAAAAAAPAPGSSGSAPDGEWDGHDDHPRARKRDQLREAAMGTLTSGVGWLIGTKKRLRLSTRVEDHVAMDCTVPFDDFVLYYVPSYDTAYLRDDVKDRATPWEFHIIREMTKASDLCSPQAVRYSRPHQRLSHDAFEQLLCGSKPRAVTETADN</sequence>
<proteinExistence type="predicted"/>
<dbReference type="Pfam" id="PF08314">
    <property type="entry name" value="Sec39"/>
    <property type="match status" value="1"/>
</dbReference>
<gene>
    <name evidence="7" type="ORF">CLUP02_10080</name>
</gene>
<dbReference type="GO" id="GO:0006890">
    <property type="term" value="P:retrograde vesicle-mediated transport, Golgi to endoplasmic reticulum"/>
    <property type="evidence" value="ECO:0007669"/>
    <property type="project" value="InterPro"/>
</dbReference>
<comment type="subcellular location">
    <subcellularLocation>
        <location evidence="1">Endoplasmic reticulum</location>
    </subcellularLocation>
</comment>
<keyword evidence="4" id="KW-0653">Protein transport</keyword>
<dbReference type="GO" id="GO:0015031">
    <property type="term" value="P:protein transport"/>
    <property type="evidence" value="ECO:0007669"/>
    <property type="project" value="UniProtKB-KW"/>
</dbReference>
<dbReference type="GeneID" id="73344066"/>
<evidence type="ECO:0000256" key="2">
    <source>
        <dbReference type="ARBA" id="ARBA00022448"/>
    </source>
</evidence>
<dbReference type="AlphaFoldDB" id="A0A9Q8SW60"/>
<reference evidence="7" key="1">
    <citation type="journal article" date="2021" name="Mol. Plant Microbe Interact.">
        <title>Complete Genome Sequence of the Plant-Pathogenic Fungus Colletotrichum lupini.</title>
        <authorList>
            <person name="Baroncelli R."/>
            <person name="Pensec F."/>
            <person name="Da Lio D."/>
            <person name="Boufleur T."/>
            <person name="Vicente I."/>
            <person name="Sarrocco S."/>
            <person name="Picot A."/>
            <person name="Baraldi E."/>
            <person name="Sukno S."/>
            <person name="Thon M."/>
            <person name="Le Floch G."/>
        </authorList>
    </citation>
    <scope>NUCLEOTIDE SEQUENCE</scope>
    <source>
        <strain evidence="7">IMI 504893</strain>
    </source>
</reference>
<feature type="region of interest" description="Disordered" evidence="5">
    <location>
        <begin position="963"/>
        <end position="990"/>
    </location>
</feature>
<dbReference type="Proteomes" id="UP000830671">
    <property type="component" value="Chromosome 5"/>
</dbReference>
<evidence type="ECO:0000256" key="3">
    <source>
        <dbReference type="ARBA" id="ARBA00022824"/>
    </source>
</evidence>
<evidence type="ECO:0000256" key="1">
    <source>
        <dbReference type="ARBA" id="ARBA00004240"/>
    </source>
</evidence>
<dbReference type="RefSeq" id="XP_049146200.1">
    <property type="nucleotide sequence ID" value="XM_049289056.1"/>
</dbReference>
<evidence type="ECO:0000313" key="7">
    <source>
        <dbReference type="EMBL" id="UQC84583.1"/>
    </source>
</evidence>
<protein>
    <submittedName>
        <fullName evidence="7">Secretory pathway protein Sec39</fullName>
    </submittedName>
</protein>
<organism evidence="7 8">
    <name type="scientific">Colletotrichum lupini</name>
    <dbReference type="NCBI Taxonomy" id="145971"/>
    <lineage>
        <taxon>Eukaryota</taxon>
        <taxon>Fungi</taxon>
        <taxon>Dikarya</taxon>
        <taxon>Ascomycota</taxon>
        <taxon>Pezizomycotina</taxon>
        <taxon>Sordariomycetes</taxon>
        <taxon>Hypocreomycetidae</taxon>
        <taxon>Glomerellales</taxon>
        <taxon>Glomerellaceae</taxon>
        <taxon>Colletotrichum</taxon>
        <taxon>Colletotrichum acutatum species complex</taxon>
    </lineage>
</organism>
<keyword evidence="2" id="KW-0813">Transport</keyword>
<feature type="domain" description="Sec39" evidence="6">
    <location>
        <begin position="112"/>
        <end position="883"/>
    </location>
</feature>
<dbReference type="InterPro" id="IPR013244">
    <property type="entry name" value="Sec39_domain"/>
</dbReference>
<keyword evidence="8" id="KW-1185">Reference proteome</keyword>
<feature type="region of interest" description="Disordered" evidence="5">
    <location>
        <begin position="902"/>
        <end position="924"/>
    </location>
</feature>
<dbReference type="GO" id="GO:0005783">
    <property type="term" value="C:endoplasmic reticulum"/>
    <property type="evidence" value="ECO:0007669"/>
    <property type="project" value="UniProtKB-SubCell"/>
</dbReference>
<feature type="compositionally biased region" description="Low complexity" evidence="5">
    <location>
        <begin position="963"/>
        <end position="979"/>
    </location>
</feature>
<name>A0A9Q8SW60_9PEZI</name>
<dbReference type="KEGG" id="clup:CLUP02_10080"/>
<keyword evidence="3" id="KW-0256">Endoplasmic reticulum</keyword>
<dbReference type="EMBL" id="CP019477">
    <property type="protein sequence ID" value="UQC84583.1"/>
    <property type="molecule type" value="Genomic_DNA"/>
</dbReference>
<evidence type="ECO:0000259" key="6">
    <source>
        <dbReference type="Pfam" id="PF08314"/>
    </source>
</evidence>
<evidence type="ECO:0000313" key="8">
    <source>
        <dbReference type="Proteomes" id="UP000830671"/>
    </source>
</evidence>
<evidence type="ECO:0000256" key="5">
    <source>
        <dbReference type="SAM" id="MobiDB-lite"/>
    </source>
</evidence>
<evidence type="ECO:0000256" key="4">
    <source>
        <dbReference type="ARBA" id="ARBA00022927"/>
    </source>
</evidence>
<dbReference type="PANTHER" id="PTHR40787">
    <property type="entry name" value="SECRETED PROTEIN"/>
    <property type="match status" value="1"/>
</dbReference>